<dbReference type="Gene3D" id="2.40.50.140">
    <property type="entry name" value="Nucleic acid-binding proteins"/>
    <property type="match status" value="1"/>
</dbReference>
<feature type="domain" description="NfeD-like C-terminal" evidence="6">
    <location>
        <begin position="83"/>
        <end position="144"/>
    </location>
</feature>
<keyword evidence="2 5" id="KW-0812">Transmembrane</keyword>
<sequence>MGPIIWLIAAGILALAEFAVMDFSLLMLAIAALATAGVAVADVPLWAEVLVFAVSSALTFALVRPMLRKRLLSAKSPDDFSTKQLVGRAATVVEPVASADNSGGMVRIAGELWSARAAHNGETFAPGEDVQVLDIEGTTAVVWKGI</sequence>
<protein>
    <submittedName>
        <fullName evidence="7">NfeD family protein</fullName>
    </submittedName>
</protein>
<dbReference type="Proteomes" id="UP000824189">
    <property type="component" value="Unassembled WGS sequence"/>
</dbReference>
<comment type="subcellular location">
    <subcellularLocation>
        <location evidence="1">Membrane</location>
        <topology evidence="1">Multi-pass membrane protein</topology>
    </subcellularLocation>
</comment>
<accession>A0A9D1RYC3</accession>
<evidence type="ECO:0000313" key="8">
    <source>
        <dbReference type="Proteomes" id="UP000824189"/>
    </source>
</evidence>
<evidence type="ECO:0000259" key="6">
    <source>
        <dbReference type="Pfam" id="PF01957"/>
    </source>
</evidence>
<feature type="transmembrane region" description="Helical" evidence="5">
    <location>
        <begin position="44"/>
        <end position="63"/>
    </location>
</feature>
<dbReference type="SUPFAM" id="SSF141322">
    <property type="entry name" value="NfeD domain-like"/>
    <property type="match status" value="1"/>
</dbReference>
<evidence type="ECO:0000313" key="7">
    <source>
        <dbReference type="EMBL" id="HIW96573.1"/>
    </source>
</evidence>
<proteinExistence type="predicted"/>
<dbReference type="GO" id="GO:0005886">
    <property type="term" value="C:plasma membrane"/>
    <property type="evidence" value="ECO:0007669"/>
    <property type="project" value="TreeGrafter"/>
</dbReference>
<organism evidence="7 8">
    <name type="scientific">Candidatus Corynebacterium gallistercoris</name>
    <dbReference type="NCBI Taxonomy" id="2838530"/>
    <lineage>
        <taxon>Bacteria</taxon>
        <taxon>Bacillati</taxon>
        <taxon>Actinomycetota</taxon>
        <taxon>Actinomycetes</taxon>
        <taxon>Mycobacteriales</taxon>
        <taxon>Corynebacteriaceae</taxon>
        <taxon>Corynebacterium</taxon>
    </lineage>
</organism>
<gene>
    <name evidence="7" type="ORF">H9867_08870</name>
</gene>
<evidence type="ECO:0000256" key="4">
    <source>
        <dbReference type="ARBA" id="ARBA00023136"/>
    </source>
</evidence>
<dbReference type="PANTHER" id="PTHR33507">
    <property type="entry name" value="INNER MEMBRANE PROTEIN YBBJ"/>
    <property type="match status" value="1"/>
</dbReference>
<dbReference type="InterPro" id="IPR012340">
    <property type="entry name" value="NA-bd_OB-fold"/>
</dbReference>
<keyword evidence="3 5" id="KW-1133">Transmembrane helix</keyword>
<evidence type="ECO:0000256" key="3">
    <source>
        <dbReference type="ARBA" id="ARBA00022989"/>
    </source>
</evidence>
<dbReference type="PANTHER" id="PTHR33507:SF3">
    <property type="entry name" value="INNER MEMBRANE PROTEIN YBBJ"/>
    <property type="match status" value="1"/>
</dbReference>
<reference evidence="7" key="2">
    <citation type="submission" date="2021-04" db="EMBL/GenBank/DDBJ databases">
        <authorList>
            <person name="Gilroy R."/>
        </authorList>
    </citation>
    <scope>NUCLEOTIDE SEQUENCE</scope>
    <source>
        <strain evidence="7">4376</strain>
    </source>
</reference>
<dbReference type="InterPro" id="IPR002810">
    <property type="entry name" value="NfeD-like_C"/>
</dbReference>
<evidence type="ECO:0000256" key="1">
    <source>
        <dbReference type="ARBA" id="ARBA00004141"/>
    </source>
</evidence>
<reference evidence="7" key="1">
    <citation type="journal article" date="2021" name="PeerJ">
        <title>Extensive microbial diversity within the chicken gut microbiome revealed by metagenomics and culture.</title>
        <authorList>
            <person name="Gilroy R."/>
            <person name="Ravi A."/>
            <person name="Getino M."/>
            <person name="Pursley I."/>
            <person name="Horton D.L."/>
            <person name="Alikhan N.F."/>
            <person name="Baker D."/>
            <person name="Gharbi K."/>
            <person name="Hall N."/>
            <person name="Watson M."/>
            <person name="Adriaenssens E.M."/>
            <person name="Foster-Nyarko E."/>
            <person name="Jarju S."/>
            <person name="Secka A."/>
            <person name="Antonio M."/>
            <person name="Oren A."/>
            <person name="Chaudhuri R.R."/>
            <person name="La Ragione R."/>
            <person name="Hildebrand F."/>
            <person name="Pallen M.J."/>
        </authorList>
    </citation>
    <scope>NUCLEOTIDE SEQUENCE</scope>
    <source>
        <strain evidence="7">4376</strain>
    </source>
</reference>
<evidence type="ECO:0000256" key="5">
    <source>
        <dbReference type="SAM" id="Phobius"/>
    </source>
</evidence>
<dbReference type="InterPro" id="IPR052165">
    <property type="entry name" value="Membrane_assoc_protease"/>
</dbReference>
<dbReference type="Pfam" id="PF01957">
    <property type="entry name" value="NfeD"/>
    <property type="match status" value="1"/>
</dbReference>
<dbReference type="EMBL" id="DXFZ01000107">
    <property type="protein sequence ID" value="HIW96573.1"/>
    <property type="molecule type" value="Genomic_DNA"/>
</dbReference>
<comment type="caution">
    <text evidence="7">The sequence shown here is derived from an EMBL/GenBank/DDBJ whole genome shotgun (WGS) entry which is preliminary data.</text>
</comment>
<keyword evidence="4 5" id="KW-0472">Membrane</keyword>
<dbReference type="AlphaFoldDB" id="A0A9D1RYC3"/>
<name>A0A9D1RYC3_9CORY</name>
<evidence type="ECO:0000256" key="2">
    <source>
        <dbReference type="ARBA" id="ARBA00022692"/>
    </source>
</evidence>